<dbReference type="GO" id="GO:0034200">
    <property type="term" value="F:D-glycero-beta-D-manno-heptose 1,7-bisphosphate 7-phosphatase activity"/>
    <property type="evidence" value="ECO:0007669"/>
    <property type="project" value="UniProtKB-EC"/>
</dbReference>
<feature type="binding site" evidence="17">
    <location>
        <position position="89"/>
    </location>
    <ligand>
        <name>Zn(2+)</name>
        <dbReference type="ChEBI" id="CHEBI:29105"/>
    </ligand>
</feature>
<dbReference type="EMBL" id="CAADFL010000181">
    <property type="protein sequence ID" value="VFK11414.1"/>
    <property type="molecule type" value="Genomic_DNA"/>
</dbReference>
<dbReference type="InterPro" id="IPR006543">
    <property type="entry name" value="Histidinol-phos"/>
</dbReference>
<dbReference type="NCBIfam" id="NF006506">
    <property type="entry name" value="PRK08942.1"/>
    <property type="match status" value="1"/>
</dbReference>
<evidence type="ECO:0000256" key="8">
    <source>
        <dbReference type="ARBA" id="ARBA00022723"/>
    </source>
</evidence>
<feature type="active site" description="Proton donor" evidence="15">
    <location>
        <position position="9"/>
    </location>
</feature>
<feature type="binding site" evidence="17">
    <location>
        <position position="7"/>
    </location>
    <ligand>
        <name>Mg(2+)</name>
        <dbReference type="ChEBI" id="CHEBI:18420"/>
    </ligand>
</feature>
<sequence length="177" mass="19034">MKLVILDRDGVINEDSEHFITASYECIPIPGSIKAIARLGDHGYVVAVATNQSGIARGLLTQDDLTGIHDKLRQLVVDAGGKIDKIVFCPHGPEDDCDCRKPRAGLMEELIETLGTPEACFMVGDNLRDLQAGIAVGAKPLLVKTGKGKRTIANGSLPEQTLIFEDLSEAVDWIIGQ</sequence>
<dbReference type="PANTHER" id="PTHR42891">
    <property type="entry name" value="D-GLYCERO-BETA-D-MANNO-HEPTOSE-1,7-BISPHOSPHATE 7-PHOSPHATASE"/>
    <property type="match status" value="1"/>
</dbReference>
<dbReference type="InterPro" id="IPR036412">
    <property type="entry name" value="HAD-like_sf"/>
</dbReference>
<dbReference type="InterPro" id="IPR004446">
    <property type="entry name" value="Heptose_bisP_phosphatase"/>
</dbReference>
<keyword evidence="9 14" id="KW-0378">Hydrolase</keyword>
<feature type="binding site" evidence="17">
    <location>
        <position position="97"/>
    </location>
    <ligand>
        <name>Zn(2+)</name>
        <dbReference type="ChEBI" id="CHEBI:29105"/>
    </ligand>
</feature>
<name>A0A450W2X5_9GAMM</name>
<dbReference type="PIRSF" id="PIRSF004682">
    <property type="entry name" value="GmhB"/>
    <property type="match status" value="1"/>
</dbReference>
<evidence type="ECO:0000256" key="11">
    <source>
        <dbReference type="ARBA" id="ARBA00022842"/>
    </source>
</evidence>
<keyword evidence="7 14" id="KW-0963">Cytoplasm</keyword>
<evidence type="ECO:0000256" key="5">
    <source>
        <dbReference type="ARBA" id="ARBA00004708"/>
    </source>
</evidence>
<dbReference type="AlphaFoldDB" id="A0A450W2X5"/>
<dbReference type="SUPFAM" id="SSF56784">
    <property type="entry name" value="HAD-like"/>
    <property type="match status" value="1"/>
</dbReference>
<evidence type="ECO:0000256" key="4">
    <source>
        <dbReference type="ARBA" id="ARBA00004496"/>
    </source>
</evidence>
<dbReference type="EMBL" id="CAADEZ010000088">
    <property type="protein sequence ID" value="VFJ50811.1"/>
    <property type="molecule type" value="Genomic_DNA"/>
</dbReference>
<evidence type="ECO:0000256" key="10">
    <source>
        <dbReference type="ARBA" id="ARBA00022833"/>
    </source>
</evidence>
<proteinExistence type="inferred from homology"/>
<reference evidence="20" key="1">
    <citation type="submission" date="2019-02" db="EMBL/GenBank/DDBJ databases">
        <authorList>
            <person name="Gruber-Vodicka R. H."/>
            <person name="Seah K. B. B."/>
        </authorList>
    </citation>
    <scope>NUCLEOTIDE SEQUENCE</scope>
    <source>
        <strain evidence="18">BECK_BZ163</strain>
        <strain evidence="20">BECK_BZ164</strain>
        <strain evidence="19">BECK_BZ165</strain>
    </source>
</reference>
<evidence type="ECO:0000256" key="12">
    <source>
        <dbReference type="ARBA" id="ARBA00023277"/>
    </source>
</evidence>
<evidence type="ECO:0000256" key="15">
    <source>
        <dbReference type="PIRSR" id="PIRSR004682-1"/>
    </source>
</evidence>
<dbReference type="InterPro" id="IPR023214">
    <property type="entry name" value="HAD_sf"/>
</dbReference>
<comment type="catalytic activity">
    <reaction evidence="1">
        <text>D-glycero-beta-D-manno-heptose 1,7-bisphosphate + H2O = D-glycero-beta-D-manno-heptose 1-phosphate + phosphate</text>
        <dbReference type="Rhea" id="RHEA:28518"/>
        <dbReference type="ChEBI" id="CHEBI:15377"/>
        <dbReference type="ChEBI" id="CHEBI:43474"/>
        <dbReference type="ChEBI" id="CHEBI:60208"/>
        <dbReference type="ChEBI" id="CHEBI:61593"/>
        <dbReference type="EC" id="3.1.3.82"/>
    </reaction>
</comment>
<comment type="subunit">
    <text evidence="6">Monomer.</text>
</comment>
<dbReference type="GO" id="GO:0046872">
    <property type="term" value="F:metal ion binding"/>
    <property type="evidence" value="ECO:0007669"/>
    <property type="project" value="UniProtKB-KW"/>
</dbReference>
<accession>A0A450W2X5</accession>
<feature type="binding site" evidence="17">
    <location>
        <position position="91"/>
    </location>
    <ligand>
        <name>Zn(2+)</name>
        <dbReference type="ChEBI" id="CHEBI:29105"/>
    </ligand>
</feature>
<dbReference type="CDD" id="cd07503">
    <property type="entry name" value="HAD_HisB-N"/>
    <property type="match status" value="1"/>
</dbReference>
<dbReference type="NCBIfam" id="TIGR01662">
    <property type="entry name" value="HAD-SF-IIIA"/>
    <property type="match status" value="1"/>
</dbReference>
<dbReference type="GO" id="GO:0005975">
    <property type="term" value="P:carbohydrate metabolic process"/>
    <property type="evidence" value="ECO:0007669"/>
    <property type="project" value="InterPro"/>
</dbReference>
<feature type="active site" description="Nucleophile" evidence="15">
    <location>
        <position position="7"/>
    </location>
</feature>
<evidence type="ECO:0000256" key="9">
    <source>
        <dbReference type="ARBA" id="ARBA00022801"/>
    </source>
</evidence>
<dbReference type="EMBL" id="CAADFA010000102">
    <property type="protein sequence ID" value="VFJ51870.1"/>
    <property type="molecule type" value="Genomic_DNA"/>
</dbReference>
<evidence type="ECO:0000313" key="20">
    <source>
        <dbReference type="EMBL" id="VFK11414.1"/>
    </source>
</evidence>
<evidence type="ECO:0000256" key="7">
    <source>
        <dbReference type="ARBA" id="ARBA00022490"/>
    </source>
</evidence>
<dbReference type="FunFam" id="3.40.50.1000:FF:000168">
    <property type="entry name" value="D,D-heptose 1,7-bisphosphate phosphatase"/>
    <property type="match status" value="1"/>
</dbReference>
<feature type="site" description="Stabilizes the phosphoryl group" evidence="16">
    <location>
        <position position="101"/>
    </location>
</feature>
<feature type="binding site" evidence="17">
    <location>
        <position position="99"/>
    </location>
    <ligand>
        <name>Zn(2+)</name>
        <dbReference type="ChEBI" id="CHEBI:29105"/>
    </ligand>
</feature>
<comment type="cofactor">
    <cofactor evidence="3 17">
        <name>Zn(2+)</name>
        <dbReference type="ChEBI" id="CHEBI:29105"/>
    </cofactor>
</comment>
<feature type="binding site" evidence="17">
    <location>
        <position position="9"/>
    </location>
    <ligand>
        <name>Mg(2+)</name>
        <dbReference type="ChEBI" id="CHEBI:18420"/>
    </ligand>
</feature>
<comment type="cofactor">
    <cofactor evidence="2 17">
        <name>Mg(2+)</name>
        <dbReference type="ChEBI" id="CHEBI:18420"/>
    </cofactor>
</comment>
<protein>
    <recommendedName>
        <fullName evidence="14">D,D-heptose 1,7-bisphosphate phosphatase</fullName>
        <ecNumber evidence="14">3.1.3.-</ecNumber>
    </recommendedName>
</protein>
<dbReference type="GO" id="GO:0005737">
    <property type="term" value="C:cytoplasm"/>
    <property type="evidence" value="ECO:0007669"/>
    <property type="project" value="UniProtKB-SubCell"/>
</dbReference>
<feature type="site" description="Stabilizes the phosphoryl group" evidence="16">
    <location>
        <position position="50"/>
    </location>
</feature>
<evidence type="ECO:0000256" key="13">
    <source>
        <dbReference type="ARBA" id="ARBA00061616"/>
    </source>
</evidence>
<evidence type="ECO:0000256" key="6">
    <source>
        <dbReference type="ARBA" id="ARBA00011245"/>
    </source>
</evidence>
<comment type="pathway">
    <text evidence="5">Nucleotide-sugar biosynthesis; ADP-L-glycero-beta-D-manno-heptose biosynthesis; ADP-L-glycero-beta-D-manno-heptose from D-glycero-beta-D-manno-heptose 7-phosphate: step 2/4.</text>
</comment>
<comment type="subcellular location">
    <subcellularLocation>
        <location evidence="4 14">Cytoplasm</location>
    </subcellularLocation>
</comment>
<keyword evidence="11 17" id="KW-0460">Magnesium</keyword>
<dbReference type="EC" id="3.1.3.-" evidence="14"/>
<keyword evidence="10 17" id="KW-0862">Zinc</keyword>
<evidence type="ECO:0000256" key="2">
    <source>
        <dbReference type="ARBA" id="ARBA00001946"/>
    </source>
</evidence>
<feature type="binding site" evidence="17">
    <location>
        <position position="125"/>
    </location>
    <ligand>
        <name>Mg(2+)</name>
        <dbReference type="ChEBI" id="CHEBI:18420"/>
    </ligand>
</feature>
<dbReference type="Gene3D" id="3.40.50.1000">
    <property type="entry name" value="HAD superfamily/HAD-like"/>
    <property type="match status" value="1"/>
</dbReference>
<dbReference type="NCBIfam" id="TIGR01656">
    <property type="entry name" value="Histidinol-ppas"/>
    <property type="match status" value="1"/>
</dbReference>
<dbReference type="InterPro" id="IPR006549">
    <property type="entry name" value="HAD-SF_hydro_IIIA"/>
</dbReference>
<evidence type="ECO:0000256" key="3">
    <source>
        <dbReference type="ARBA" id="ARBA00001947"/>
    </source>
</evidence>
<organism evidence="20">
    <name type="scientific">Candidatus Kentrum sp. FM</name>
    <dbReference type="NCBI Taxonomy" id="2126340"/>
    <lineage>
        <taxon>Bacteria</taxon>
        <taxon>Pseudomonadati</taxon>
        <taxon>Pseudomonadota</taxon>
        <taxon>Gammaproteobacteria</taxon>
        <taxon>Candidatus Kentrum</taxon>
    </lineage>
</organism>
<gene>
    <name evidence="18" type="ORF">BECKFM1743A_GA0114220_100882</name>
    <name evidence="20" type="ORF">BECKFM1743B_GA0114221_101813</name>
    <name evidence="19" type="ORF">BECKFM1743C_GA0114222_101023</name>
</gene>
<dbReference type="Pfam" id="PF13242">
    <property type="entry name" value="Hydrolase_like"/>
    <property type="match status" value="1"/>
</dbReference>
<feature type="site" description="Contributes to substrate recognition" evidence="16">
    <location>
        <position position="100"/>
    </location>
</feature>
<evidence type="ECO:0000256" key="17">
    <source>
        <dbReference type="PIRSR" id="PIRSR004682-4"/>
    </source>
</evidence>
<comment type="similarity">
    <text evidence="13 14">Belongs to the gmhB family.</text>
</comment>
<dbReference type="PANTHER" id="PTHR42891:SF1">
    <property type="entry name" value="D-GLYCERO-BETA-D-MANNO-HEPTOSE-1,7-BISPHOSPHATE 7-PHOSPHATASE"/>
    <property type="match status" value="1"/>
</dbReference>
<keyword evidence="12 14" id="KW-0119">Carbohydrate metabolism</keyword>
<evidence type="ECO:0000256" key="1">
    <source>
        <dbReference type="ARBA" id="ARBA00001226"/>
    </source>
</evidence>
<evidence type="ECO:0000256" key="14">
    <source>
        <dbReference type="PIRNR" id="PIRNR004682"/>
    </source>
</evidence>
<evidence type="ECO:0000313" key="19">
    <source>
        <dbReference type="EMBL" id="VFJ51870.1"/>
    </source>
</evidence>
<keyword evidence="8 17" id="KW-0479">Metal-binding</keyword>
<evidence type="ECO:0000313" key="18">
    <source>
        <dbReference type="EMBL" id="VFJ50811.1"/>
    </source>
</evidence>
<evidence type="ECO:0000256" key="16">
    <source>
        <dbReference type="PIRSR" id="PIRSR004682-3"/>
    </source>
</evidence>